<keyword evidence="7" id="KW-1185">Reference proteome</keyword>
<evidence type="ECO:0000313" key="5">
    <source>
        <dbReference type="EMBL" id="KAE9280665.1"/>
    </source>
</evidence>
<evidence type="ECO:0000313" key="3">
    <source>
        <dbReference type="EMBL" id="KAE8970995.1"/>
    </source>
</evidence>
<feature type="transmembrane region" description="Helical" evidence="2">
    <location>
        <begin position="340"/>
        <end position="361"/>
    </location>
</feature>
<proteinExistence type="predicted"/>
<dbReference type="Proteomes" id="UP000435112">
    <property type="component" value="Unassembled WGS sequence"/>
</dbReference>
<gene>
    <name evidence="4" type="ORF">PR001_g26673</name>
    <name evidence="3" type="ORF">PR002_g26956</name>
    <name evidence="5" type="ORF">PR003_g27897</name>
</gene>
<evidence type="ECO:0000313" key="7">
    <source>
        <dbReference type="Proteomes" id="UP000434957"/>
    </source>
</evidence>
<dbReference type="OrthoDB" id="123472at2759"/>
<name>A0A6A3HQP0_9STRA</name>
<dbReference type="EMBL" id="QXFV01004024">
    <property type="protein sequence ID" value="KAE8972220.1"/>
    <property type="molecule type" value="Genomic_DNA"/>
</dbReference>
<evidence type="ECO:0000256" key="1">
    <source>
        <dbReference type="SAM" id="MobiDB-lite"/>
    </source>
</evidence>
<organism evidence="3 8">
    <name type="scientific">Phytophthora rubi</name>
    <dbReference type="NCBI Taxonomy" id="129364"/>
    <lineage>
        <taxon>Eukaryota</taxon>
        <taxon>Sar</taxon>
        <taxon>Stramenopiles</taxon>
        <taxon>Oomycota</taxon>
        <taxon>Peronosporomycetes</taxon>
        <taxon>Peronosporales</taxon>
        <taxon>Peronosporaceae</taxon>
        <taxon>Phytophthora</taxon>
    </lineage>
</organism>
<evidence type="ECO:0000313" key="6">
    <source>
        <dbReference type="Proteomes" id="UP000429607"/>
    </source>
</evidence>
<protein>
    <submittedName>
        <fullName evidence="3">Uncharacterized protein</fullName>
    </submittedName>
</protein>
<evidence type="ECO:0000313" key="8">
    <source>
        <dbReference type="Proteomes" id="UP000435112"/>
    </source>
</evidence>
<evidence type="ECO:0000256" key="2">
    <source>
        <dbReference type="SAM" id="Phobius"/>
    </source>
</evidence>
<dbReference type="AlphaFoldDB" id="A0A6A3HQP0"/>
<sequence>MTDRNATSASTDTIHASSCSWKTTTSHDGDCFLEPRTCSECLADTPTTGEVASWSDSPAFGNDHIKLTNAVVLRQTCVLTDQAICLSLEGYEETLSSNGGTYYVAGNETYCTASNATSSSTNTDCILLDTCESSSWLSYARKRLPLIVLAVDENTPEGCSFATGTVNAVTGESTSSDSSSASSSASSSKDTLSSEDKCTWYQNTTLCSTPRTCYDCLNTLADSGDACTITPDGYCATLATSYNYKLDFRRTSSSGVANGYYYPSTNTTYCEASDQACTHCGVASSASNSASYCVGSDGCICVAFCQSESWEATVLAEKCAASTSSTSANRFSSEFPWKTFSIFLGLAVAVLLGVILGVWRVRQAVLARRRESMRCRRSETRRSTLELELPAWKALREELIDSKVDRGRRPRPTQTNDKLKLQVMRFCIFDLV</sequence>
<evidence type="ECO:0000313" key="4">
    <source>
        <dbReference type="EMBL" id="KAE8972220.1"/>
    </source>
</evidence>
<keyword evidence="2" id="KW-1133">Transmembrane helix</keyword>
<accession>A0A6A3HQP0</accession>
<dbReference type="Proteomes" id="UP000434957">
    <property type="component" value="Unassembled WGS sequence"/>
</dbReference>
<keyword evidence="2" id="KW-0472">Membrane</keyword>
<reference evidence="6 8" key="1">
    <citation type="submission" date="2018-09" db="EMBL/GenBank/DDBJ databases">
        <title>Genomic investigation of the strawberry pathogen Phytophthora fragariae indicates pathogenicity is determined by transcriptional variation in three key races.</title>
        <authorList>
            <person name="Adams T.M."/>
            <person name="Armitage A.D."/>
            <person name="Sobczyk M.K."/>
            <person name="Bates H.J."/>
            <person name="Dunwell J.M."/>
            <person name="Nellist C.F."/>
            <person name="Harrison R.J."/>
        </authorList>
    </citation>
    <scope>NUCLEOTIDE SEQUENCE [LARGE SCALE GENOMIC DNA]</scope>
    <source>
        <strain evidence="4 6">SCRP249</strain>
        <strain evidence="3 8">SCRP324</strain>
        <strain evidence="5 7">SCRP333</strain>
    </source>
</reference>
<keyword evidence="2" id="KW-0812">Transmembrane</keyword>
<feature type="region of interest" description="Disordered" evidence="1">
    <location>
        <begin position="172"/>
        <end position="192"/>
    </location>
</feature>
<dbReference type="Proteomes" id="UP000429607">
    <property type="component" value="Unassembled WGS sequence"/>
</dbReference>
<feature type="compositionally biased region" description="Low complexity" evidence="1">
    <location>
        <begin position="173"/>
        <end position="191"/>
    </location>
</feature>
<dbReference type="EMBL" id="QXFU01004052">
    <property type="protein sequence ID" value="KAE8970995.1"/>
    <property type="molecule type" value="Genomic_DNA"/>
</dbReference>
<dbReference type="EMBL" id="QXFT01004043">
    <property type="protein sequence ID" value="KAE9280665.1"/>
    <property type="molecule type" value="Genomic_DNA"/>
</dbReference>
<comment type="caution">
    <text evidence="3">The sequence shown here is derived from an EMBL/GenBank/DDBJ whole genome shotgun (WGS) entry which is preliminary data.</text>
</comment>